<gene>
    <name evidence="3" type="ORF">K1X11_020655</name>
</gene>
<proteinExistence type="inferred from homology"/>
<accession>A0ABZ1C6T7</accession>
<dbReference type="PANTHER" id="PTHR10794:SF94">
    <property type="entry name" value="ESTERASE YHET-RELATED"/>
    <property type="match status" value="1"/>
</dbReference>
<dbReference type="Gene3D" id="3.40.50.1820">
    <property type="entry name" value="alpha/beta hydrolase"/>
    <property type="match status" value="1"/>
</dbReference>
<sequence>MPLIESSYRPPWWLRSGHGLSIVPAVWRRVPELNAVRERIATPDADFLDLDIVRQGAPRVAILSHGLEGSSQSVYIRGMARALGRAGWDVIAWNCRGCSGELNRQLRFYHSGASEDLAVVVDHALAQSTWQEVALVGFSLGGNMTLKYLGERGAAVDPRIRTAVTFSVPCDLTASSERLAHWSNRLYMERFMRTLRAKVREKAPRFPGQLATAGLEAMRTFADFDEHYTAPLHGFAGARDYWARCGSIRFLDAIRVRTLLVNARDDPFLAGRCWPEDVARDHAWLHLETPKHGGHVGFVGRGGGSDDEYWSETRAVTFLNR</sequence>
<dbReference type="Pfam" id="PF00561">
    <property type="entry name" value="Abhydrolase_1"/>
    <property type="match status" value="1"/>
</dbReference>
<name>A0ABZ1C6T7_9BACT</name>
<evidence type="ECO:0000259" key="2">
    <source>
        <dbReference type="Pfam" id="PF00561"/>
    </source>
</evidence>
<dbReference type="InterPro" id="IPR000073">
    <property type="entry name" value="AB_hydrolase_1"/>
</dbReference>
<dbReference type="Proteomes" id="UP000738431">
    <property type="component" value="Chromosome"/>
</dbReference>
<dbReference type="EMBL" id="CP139781">
    <property type="protein sequence ID" value="WRQ87231.1"/>
    <property type="molecule type" value="Genomic_DNA"/>
</dbReference>
<comment type="similarity">
    <text evidence="1">Belongs to the AB hydrolase superfamily. AB hydrolase 4 family.</text>
</comment>
<keyword evidence="3" id="KW-0378">Hydrolase</keyword>
<dbReference type="PIRSF" id="PIRSF005211">
    <property type="entry name" value="Ab_hydro_YheT"/>
    <property type="match status" value="1"/>
</dbReference>
<evidence type="ECO:0000313" key="3">
    <source>
        <dbReference type="EMBL" id="WRQ87231.1"/>
    </source>
</evidence>
<dbReference type="PANTHER" id="PTHR10794">
    <property type="entry name" value="ABHYDROLASE DOMAIN-CONTAINING PROTEIN"/>
    <property type="match status" value="1"/>
</dbReference>
<organism evidence="3 4">
    <name type="scientific">Actomonas aquatica</name>
    <dbReference type="NCBI Taxonomy" id="2866162"/>
    <lineage>
        <taxon>Bacteria</taxon>
        <taxon>Pseudomonadati</taxon>
        <taxon>Verrucomicrobiota</taxon>
        <taxon>Opitutia</taxon>
        <taxon>Opitutales</taxon>
        <taxon>Opitutaceae</taxon>
        <taxon>Actomonas</taxon>
    </lineage>
</organism>
<dbReference type="SUPFAM" id="SSF53474">
    <property type="entry name" value="alpha/beta-Hydrolases"/>
    <property type="match status" value="1"/>
</dbReference>
<reference evidence="3 4" key="2">
    <citation type="submission" date="2023-12" db="EMBL/GenBank/DDBJ databases">
        <title>Description of an unclassified Opitutus bacterium of Verrucomicrobiota.</title>
        <authorList>
            <person name="Zhang D.-F."/>
        </authorList>
    </citation>
    <scope>NUCLEOTIDE SEQUENCE [LARGE SCALE GENOMIC DNA]</scope>
    <source>
        <strain evidence="3 4">WL0086</strain>
    </source>
</reference>
<feature type="domain" description="AB hydrolase-1" evidence="2">
    <location>
        <begin position="62"/>
        <end position="269"/>
    </location>
</feature>
<evidence type="ECO:0000313" key="4">
    <source>
        <dbReference type="Proteomes" id="UP000738431"/>
    </source>
</evidence>
<reference evidence="3 4" key="1">
    <citation type="submission" date="2021-08" db="EMBL/GenBank/DDBJ databases">
        <authorList>
            <person name="Zhang D."/>
            <person name="Zhang A."/>
            <person name="Wang L."/>
        </authorList>
    </citation>
    <scope>NUCLEOTIDE SEQUENCE [LARGE SCALE GENOMIC DNA]</scope>
    <source>
        <strain evidence="3 4">WL0086</strain>
    </source>
</reference>
<evidence type="ECO:0000256" key="1">
    <source>
        <dbReference type="ARBA" id="ARBA00010884"/>
    </source>
</evidence>
<dbReference type="GO" id="GO:0016787">
    <property type="term" value="F:hydrolase activity"/>
    <property type="evidence" value="ECO:0007669"/>
    <property type="project" value="UniProtKB-KW"/>
</dbReference>
<dbReference type="RefSeq" id="WP_221029356.1">
    <property type="nucleotide sequence ID" value="NZ_CP139781.1"/>
</dbReference>
<protein>
    <submittedName>
        <fullName evidence="3">Alpha/beta fold hydrolase</fullName>
    </submittedName>
</protein>
<dbReference type="InterPro" id="IPR012020">
    <property type="entry name" value="ABHD4"/>
</dbReference>
<keyword evidence="4" id="KW-1185">Reference proteome</keyword>
<dbReference type="InterPro" id="IPR029058">
    <property type="entry name" value="AB_hydrolase_fold"/>
</dbReference>
<dbReference type="InterPro" id="IPR050960">
    <property type="entry name" value="AB_hydrolase_4_sf"/>
</dbReference>